<dbReference type="Proteomes" id="UP001196661">
    <property type="component" value="Unassembled WGS sequence"/>
</dbReference>
<feature type="region of interest" description="Disordered" evidence="8">
    <location>
        <begin position="207"/>
        <end position="233"/>
    </location>
</feature>
<evidence type="ECO:0000259" key="9">
    <source>
        <dbReference type="PROSITE" id="PS51445"/>
    </source>
</evidence>
<reference evidence="10 11" key="1">
    <citation type="journal article" date="2021" name="Mar. Drugs">
        <title>Genome Reduction and Secondary Metabolism of the Marine Sponge-Associated Cyanobacterium Leptothoe.</title>
        <authorList>
            <person name="Konstantinou D."/>
            <person name="Popin R.V."/>
            <person name="Fewer D.P."/>
            <person name="Sivonen K."/>
            <person name="Gkelis S."/>
        </authorList>
    </citation>
    <scope>NUCLEOTIDE SEQUENCE [LARGE SCALE GENOMIC DNA]</scope>
    <source>
        <strain evidence="10 11">TAU-MAC 1615</strain>
    </source>
</reference>
<sequence length="347" mass="38781">MAEQIDEIAPLSSPADITYTPTFLQAEPEPTPEQVANQHTFKGYAPFRQTLPVELIPGASTDEIEVVIRAVYRQVMGNAHIMESERLVVPESQLRNGELSVREFVRQVAKSELYQSRFTNCYRYRAMELHFKHLLGRAPQNFAEMKAHSAILDTEGYAADIDSYIDSDEYNNAFGENIVPYYRGYESAPGQTMVEFTNMLSLLKGASSSDKDLTDNRPRVTNGILPYQEPKVSKPRDAQDILAEVFKFTPPTTTPTPATPQPQTSEQDLLIAKLQQQLASLRPSASIGASVLRKGTQTKAVLGSSPSRQSDEKAALIERLRGELMEAQALATIGANRLNKWQQRNFR</sequence>
<evidence type="ECO:0000256" key="7">
    <source>
        <dbReference type="PROSITE-ProRule" id="PRU00775"/>
    </source>
</evidence>
<evidence type="ECO:0000256" key="2">
    <source>
        <dbReference type="ARBA" id="ARBA00022531"/>
    </source>
</evidence>
<dbReference type="InterPro" id="IPR001297">
    <property type="entry name" value="PBS_linker_dom"/>
</dbReference>
<evidence type="ECO:0000313" key="10">
    <source>
        <dbReference type="EMBL" id="MBT9311624.1"/>
    </source>
</evidence>
<evidence type="ECO:0000256" key="6">
    <source>
        <dbReference type="ARBA" id="ARBA00023136"/>
    </source>
</evidence>
<evidence type="ECO:0000256" key="3">
    <source>
        <dbReference type="ARBA" id="ARBA00022549"/>
    </source>
</evidence>
<keyword evidence="5" id="KW-0793">Thylakoid</keyword>
<name>A0ABS5Y2M8_9CYAN</name>
<keyword evidence="6" id="KW-0472">Membrane</keyword>
<dbReference type="Gene3D" id="1.10.3130.20">
    <property type="entry name" value="Phycobilisome linker domain"/>
    <property type="match status" value="1"/>
</dbReference>
<feature type="domain" description="PBS-linker" evidence="9">
    <location>
        <begin position="30"/>
        <end position="211"/>
    </location>
</feature>
<proteinExistence type="inferred from homology"/>
<keyword evidence="11" id="KW-1185">Reference proteome</keyword>
<comment type="caution">
    <text evidence="10">The sequence shown here is derived from an EMBL/GenBank/DDBJ whole genome shotgun (WGS) entry which is preliminary data.</text>
</comment>
<comment type="subcellular location">
    <subcellularLocation>
        <location evidence="1">Cellular thylakoid membrane</location>
        <topology evidence="1">Peripheral membrane protein</topology>
        <orientation evidence="1">Cytoplasmic side</orientation>
    </subcellularLocation>
</comment>
<feature type="compositionally biased region" description="Basic and acidic residues" evidence="8">
    <location>
        <begin position="209"/>
        <end position="218"/>
    </location>
</feature>
<evidence type="ECO:0000256" key="1">
    <source>
        <dbReference type="ARBA" id="ARBA00004445"/>
    </source>
</evidence>
<keyword evidence="2" id="KW-0602">Photosynthesis</keyword>
<dbReference type="PROSITE" id="PS51445">
    <property type="entry name" value="PBS_LINKER"/>
    <property type="match status" value="1"/>
</dbReference>
<evidence type="ECO:0000256" key="8">
    <source>
        <dbReference type="SAM" id="MobiDB-lite"/>
    </source>
</evidence>
<keyword evidence="4 7" id="KW-0605">Phycobilisome</keyword>
<dbReference type="PANTHER" id="PTHR34011:SF6">
    <property type="entry name" value="PHYCOBILIPROTEIN APCE"/>
    <property type="match status" value="1"/>
</dbReference>
<dbReference type="InterPro" id="IPR038255">
    <property type="entry name" value="PBS_linker_sf"/>
</dbReference>
<evidence type="ECO:0000256" key="4">
    <source>
        <dbReference type="ARBA" id="ARBA00022738"/>
    </source>
</evidence>
<protein>
    <submittedName>
        <fullName evidence="10">Phycobilisome rod-core linker polypeptide</fullName>
    </submittedName>
</protein>
<accession>A0ABS5Y2M8</accession>
<evidence type="ECO:0000313" key="11">
    <source>
        <dbReference type="Proteomes" id="UP001196661"/>
    </source>
</evidence>
<comment type="similarity">
    <text evidence="7">Belongs to the phycobilisome linker protein family.</text>
</comment>
<dbReference type="EMBL" id="JADOER010000004">
    <property type="protein sequence ID" value="MBT9311624.1"/>
    <property type="molecule type" value="Genomic_DNA"/>
</dbReference>
<dbReference type="PANTHER" id="PTHR34011">
    <property type="entry name" value="PHYCOBILISOME 32.1 KDA LINKER POLYPEPTIDE, PHYCOCYANIN-ASSOCIATED, ROD 2-RELATED"/>
    <property type="match status" value="1"/>
</dbReference>
<evidence type="ECO:0000256" key="5">
    <source>
        <dbReference type="ARBA" id="ARBA00023078"/>
    </source>
</evidence>
<gene>
    <name evidence="10" type="ORF">IXB28_05355</name>
</gene>
<dbReference type="Pfam" id="PF00427">
    <property type="entry name" value="PBS_linker_poly"/>
    <property type="match status" value="1"/>
</dbReference>
<keyword evidence="3" id="KW-0042">Antenna complex</keyword>
<organism evidence="10 11">
    <name type="scientific">Leptothoe kymatousa TAU-MAC 1615</name>
    <dbReference type="NCBI Taxonomy" id="2364775"/>
    <lineage>
        <taxon>Bacteria</taxon>
        <taxon>Bacillati</taxon>
        <taxon>Cyanobacteriota</taxon>
        <taxon>Cyanophyceae</taxon>
        <taxon>Nodosilineales</taxon>
        <taxon>Cymatolegaceae</taxon>
        <taxon>Leptothoe</taxon>
        <taxon>Leptothoe kymatousa</taxon>
    </lineage>
</organism>